<feature type="domain" description="Nucleotide-diphospho-sugar transferase" evidence="2">
    <location>
        <begin position="172"/>
        <end position="261"/>
    </location>
</feature>
<proteinExistence type="predicted"/>
<evidence type="ECO:0000256" key="1">
    <source>
        <dbReference type="SAM" id="MobiDB-lite"/>
    </source>
</evidence>
<feature type="compositionally biased region" description="Pro residues" evidence="1">
    <location>
        <begin position="70"/>
        <end position="110"/>
    </location>
</feature>
<dbReference type="GO" id="GO:0005794">
    <property type="term" value="C:Golgi apparatus"/>
    <property type="evidence" value="ECO:0007669"/>
    <property type="project" value="TreeGrafter"/>
</dbReference>
<feature type="region of interest" description="Disordered" evidence="1">
    <location>
        <begin position="1"/>
        <end position="147"/>
    </location>
</feature>
<dbReference type="PANTHER" id="PTHR47032">
    <property type="entry name" value="UDP-D-XYLOSE:L-FUCOSE ALPHA-1,3-D-XYLOSYLTRANSFERASE-RELATED"/>
    <property type="match status" value="1"/>
</dbReference>
<organism evidence="3 4">
    <name type="scientific">Panicum virgatum</name>
    <name type="common">Blackwell switchgrass</name>
    <dbReference type="NCBI Taxonomy" id="38727"/>
    <lineage>
        <taxon>Eukaryota</taxon>
        <taxon>Viridiplantae</taxon>
        <taxon>Streptophyta</taxon>
        <taxon>Embryophyta</taxon>
        <taxon>Tracheophyta</taxon>
        <taxon>Spermatophyta</taxon>
        <taxon>Magnoliopsida</taxon>
        <taxon>Liliopsida</taxon>
        <taxon>Poales</taxon>
        <taxon>Poaceae</taxon>
        <taxon>PACMAD clade</taxon>
        <taxon>Panicoideae</taxon>
        <taxon>Panicodae</taxon>
        <taxon>Paniceae</taxon>
        <taxon>Panicinae</taxon>
        <taxon>Panicum</taxon>
        <taxon>Panicum sect. Hiantes</taxon>
    </lineage>
</organism>
<evidence type="ECO:0000313" key="3">
    <source>
        <dbReference type="EMBL" id="KAG2661896.1"/>
    </source>
</evidence>
<accession>A0A8T0XUJ8</accession>
<name>A0A8T0XUJ8_PANVG</name>
<dbReference type="PANTHER" id="PTHR47032:SF1">
    <property type="entry name" value="UDP-D-XYLOSE:L-FUCOSE ALPHA-1,3-D-XYLOSYLTRANSFERASE-RELATED"/>
    <property type="match status" value="1"/>
</dbReference>
<evidence type="ECO:0000259" key="2">
    <source>
        <dbReference type="Pfam" id="PF03407"/>
    </source>
</evidence>
<dbReference type="GO" id="GO:0010306">
    <property type="term" value="P:rhamnogalacturonan II biosynthetic process"/>
    <property type="evidence" value="ECO:0007669"/>
    <property type="project" value="TreeGrafter"/>
</dbReference>
<dbReference type="Proteomes" id="UP000823388">
    <property type="component" value="Chromosome 1K"/>
</dbReference>
<dbReference type="InterPro" id="IPR005069">
    <property type="entry name" value="Nucl-diP-sugar_transferase"/>
</dbReference>
<keyword evidence="4" id="KW-1185">Reference proteome</keyword>
<dbReference type="Pfam" id="PF03407">
    <property type="entry name" value="Nucleotid_trans"/>
    <property type="match status" value="1"/>
</dbReference>
<comment type="caution">
    <text evidence="3">The sequence shown here is derived from an EMBL/GenBank/DDBJ whole genome shotgun (WGS) entry which is preliminary data.</text>
</comment>
<dbReference type="GO" id="GO:0035252">
    <property type="term" value="F:UDP-xylosyltransferase activity"/>
    <property type="evidence" value="ECO:0007669"/>
    <property type="project" value="TreeGrafter"/>
</dbReference>
<reference evidence="3" key="1">
    <citation type="submission" date="2020-05" db="EMBL/GenBank/DDBJ databases">
        <title>WGS assembly of Panicum virgatum.</title>
        <authorList>
            <person name="Lovell J.T."/>
            <person name="Jenkins J."/>
            <person name="Shu S."/>
            <person name="Juenger T.E."/>
            <person name="Schmutz J."/>
        </authorList>
    </citation>
    <scope>NUCLEOTIDE SEQUENCE</scope>
    <source>
        <strain evidence="3">AP13</strain>
    </source>
</reference>
<protein>
    <recommendedName>
        <fullName evidence="2">Nucleotide-diphospho-sugar transferase domain-containing protein</fullName>
    </recommendedName>
</protein>
<evidence type="ECO:0000313" key="4">
    <source>
        <dbReference type="Proteomes" id="UP000823388"/>
    </source>
</evidence>
<dbReference type="InterPro" id="IPR052636">
    <property type="entry name" value="UDP-D-xylose:L-fucose_XylT"/>
</dbReference>
<sequence>MPYFSLLVGPSLEPATPSPSPAAIRTTGAPPRPTPRDSTVPLHRHCEPPPPPLRQPAMSLHQRPTSSWSPHPPPPAPPPHAPLPLLPPHAPLPLLPPHAPPLRSPPPTLGPHPHRISPRLPVAHLHAPGGRGLRRRRGQGHRAPRRGLWTLSPLPQFLSNWLVSVRCAGRGDQVLVIAKDYETPDRINAEWPGHAVLVPPAPDAQAAHKFGSQGFFNFTPRRPRHLLQILELGYSVMYNDVDMVWLDDPFPYLVGDHDVYFFFLRGSRRVLHGRYDSCETTRPFTISHELPWSKQRKSNDQPAFNWALNKTAEQVDVYLLPGCLSLHFQPEAYISRIKHGSRTRRASMSSYIIINNYITGFEKKIKRFRDHGLWLVDDHSHESPLGRI</sequence>
<dbReference type="EMBL" id="CM029037">
    <property type="protein sequence ID" value="KAG2661896.1"/>
    <property type="molecule type" value="Genomic_DNA"/>
</dbReference>
<feature type="compositionally biased region" description="Basic residues" evidence="1">
    <location>
        <begin position="132"/>
        <end position="145"/>
    </location>
</feature>
<gene>
    <name evidence="3" type="ORF">PVAP13_1KG111723</name>
</gene>
<dbReference type="AlphaFoldDB" id="A0A8T0XUJ8"/>